<name>A0ABY8WV39_9BACT</name>
<keyword evidence="2" id="KW-1185">Reference proteome</keyword>
<evidence type="ECO:0000313" key="1">
    <source>
        <dbReference type="EMBL" id="WIO46185.1"/>
    </source>
</evidence>
<evidence type="ECO:0000313" key="2">
    <source>
        <dbReference type="Proteomes" id="UP001177295"/>
    </source>
</evidence>
<reference evidence="1 2" key="1">
    <citation type="journal article" date="2023" name="Cell">
        <title>Genetic manipulation of Patescibacteria provides mechanistic insights into microbial dark matter and the epibiotic lifestyle.</title>
        <authorList>
            <person name="Wang Y."/>
            <person name="Gallagher L.A."/>
            <person name="Andrade P.A."/>
            <person name="Liu A."/>
            <person name="Humphreys I.R."/>
            <person name="Turkarslan S."/>
            <person name="Cutler K.J."/>
            <person name="Arrieta-Ortiz M.L."/>
            <person name="Li Y."/>
            <person name="Radey M.C."/>
            <person name="McLean J.S."/>
            <person name="Cong Q."/>
            <person name="Baker D."/>
            <person name="Baliga N.S."/>
            <person name="Peterson S.B."/>
            <person name="Mougous J.D."/>
        </authorList>
    </citation>
    <scope>NUCLEOTIDE SEQUENCE [LARGE SCALE GENOMIC DNA]</scope>
    <source>
        <strain evidence="1 2">ML1</strain>
    </source>
</reference>
<proteinExistence type="predicted"/>
<sequence length="285" mass="32344">MKYSKRFSHPTGQTTKATLIGCLQAIKTVIWTPPHENRIIHRDVNQALLHVAQPTNPSLAETLKQIRSILPVQFTVHAISAKERLGLFAALMQFTMYLPTIRPYFRADATDIAALHRRIAKQYLLSSRPVTIAEQFHIAAEMTNDPVEALWILLVTTRQYARWYDGEAIIGFRNDPTPIARRRMISWYKSVAALKQYDGIHSQDSAGDTYYVWTHVIAKLVFGPMSPWWAIDAYIYRSALHIGTWLNHNIAHKVSPQSTPSNHTIAARYGNAIGKCIAQVAKHHV</sequence>
<gene>
    <name evidence="1" type="ORF">SEML1_0566</name>
</gene>
<dbReference type="Proteomes" id="UP001177295">
    <property type="component" value="Chromosome"/>
</dbReference>
<organism evidence="1 2">
    <name type="scientific">Candidatus Southlakia epibionticum</name>
    <dbReference type="NCBI Taxonomy" id="3043284"/>
    <lineage>
        <taxon>Bacteria</taxon>
        <taxon>Candidatus Saccharimonadota</taxon>
        <taxon>Candidatus Saccharimonadia</taxon>
        <taxon>Candidatus Saccharimonadales</taxon>
        <taxon>Candidatus Saccharimonadaceae</taxon>
        <taxon>Candidatus Southlakia</taxon>
    </lineage>
</organism>
<accession>A0ABY8WV39</accession>
<dbReference type="EMBL" id="CP124550">
    <property type="protein sequence ID" value="WIO46185.1"/>
    <property type="molecule type" value="Genomic_DNA"/>
</dbReference>
<protein>
    <submittedName>
        <fullName evidence="1">Uncharacterized protein</fullName>
    </submittedName>
</protein>
<dbReference type="RefSeq" id="WP_376753727.1">
    <property type="nucleotide sequence ID" value="NZ_CP124550.1"/>
</dbReference>